<dbReference type="AlphaFoldDB" id="A0A6J6T1T0"/>
<dbReference type="PANTHER" id="PTHR11142">
    <property type="entry name" value="PSEUDOURIDYLATE SYNTHASE"/>
    <property type="match status" value="1"/>
</dbReference>
<dbReference type="InterPro" id="IPR020103">
    <property type="entry name" value="PsdUridine_synth_cat_dom_sf"/>
</dbReference>
<dbReference type="Gene3D" id="3.30.70.580">
    <property type="entry name" value="Pseudouridine synthase I, catalytic domain, N-terminal subdomain"/>
    <property type="match status" value="1"/>
</dbReference>
<dbReference type="GO" id="GO:0031119">
    <property type="term" value="P:tRNA pseudouridine synthesis"/>
    <property type="evidence" value="ECO:0007669"/>
    <property type="project" value="TreeGrafter"/>
</dbReference>
<name>A0A6J6T1T0_9ZZZZ</name>
<evidence type="ECO:0000313" key="5">
    <source>
        <dbReference type="EMBL" id="CAB4740883.1"/>
    </source>
</evidence>
<dbReference type="InterPro" id="IPR020094">
    <property type="entry name" value="TruA/RsuA/RluB/E/F_N"/>
</dbReference>
<evidence type="ECO:0000259" key="4">
    <source>
        <dbReference type="Pfam" id="PF01416"/>
    </source>
</evidence>
<keyword evidence="2" id="KW-0819">tRNA processing</keyword>
<dbReference type="InterPro" id="IPR001406">
    <property type="entry name" value="PsdUridine_synth_TruA"/>
</dbReference>
<dbReference type="NCBIfam" id="TIGR00071">
    <property type="entry name" value="hisT_truA"/>
    <property type="match status" value="1"/>
</dbReference>
<gene>
    <name evidence="5" type="ORF">UFOPK2782_00910</name>
</gene>
<sequence length="249" mass="28563">MARYFLEVSYDGSSFGGFQIQANQQTIQGEIEKALETIFRAPLALSGASRTDAGVHGLQNFFHFDTDLAIEAKHIYNMNALLPKTIVVKNIYSVPDEAHARFDAIKRAYIYKIHTQKNPFLEGRSWYYPFPVNMELMQTAAQSLLTYTHFETFSKKNTQVNTFECHITKAFWEMTEDGYTFHIESNRFLRGMIRGLVGTLLQVGRGQISLEKWHEIVLSNNEQLADFSTPAHGLYLSLIEYPSFLKKIV</sequence>
<dbReference type="PANTHER" id="PTHR11142:SF0">
    <property type="entry name" value="TRNA PSEUDOURIDINE SYNTHASE-LIKE 1"/>
    <property type="match status" value="1"/>
</dbReference>
<reference evidence="5" key="1">
    <citation type="submission" date="2020-05" db="EMBL/GenBank/DDBJ databases">
        <authorList>
            <person name="Chiriac C."/>
            <person name="Salcher M."/>
            <person name="Ghai R."/>
            <person name="Kavagutti S V."/>
        </authorList>
    </citation>
    <scope>NUCLEOTIDE SEQUENCE</scope>
</reference>
<protein>
    <submittedName>
        <fullName evidence="5">Unannotated protein</fullName>
    </submittedName>
</protein>
<dbReference type="SUPFAM" id="SSF55120">
    <property type="entry name" value="Pseudouridine synthase"/>
    <property type="match status" value="1"/>
</dbReference>
<dbReference type="HAMAP" id="MF_00171">
    <property type="entry name" value="TruA"/>
    <property type="match status" value="1"/>
</dbReference>
<dbReference type="InterPro" id="IPR020095">
    <property type="entry name" value="PsdUridine_synth_TruA_C"/>
</dbReference>
<dbReference type="PIRSF" id="PIRSF001430">
    <property type="entry name" value="tRNA_psdUrid_synth"/>
    <property type="match status" value="1"/>
</dbReference>
<dbReference type="GO" id="GO:0009982">
    <property type="term" value="F:pseudouridine synthase activity"/>
    <property type="evidence" value="ECO:0007669"/>
    <property type="project" value="InterPro"/>
</dbReference>
<feature type="domain" description="Pseudouridine synthase I TruA alpha/beta" evidence="4">
    <location>
        <begin position="141"/>
        <end position="242"/>
    </location>
</feature>
<accession>A0A6J6T1T0</accession>
<proteinExistence type="inferred from homology"/>
<evidence type="ECO:0000256" key="3">
    <source>
        <dbReference type="ARBA" id="ARBA00023235"/>
    </source>
</evidence>
<comment type="similarity">
    <text evidence="1">Belongs to the tRNA pseudouridine synthase TruA family.</text>
</comment>
<dbReference type="FunFam" id="3.30.70.580:FF:000001">
    <property type="entry name" value="tRNA pseudouridine synthase A"/>
    <property type="match status" value="1"/>
</dbReference>
<keyword evidence="3" id="KW-0413">Isomerase</keyword>
<dbReference type="Gene3D" id="3.30.70.660">
    <property type="entry name" value="Pseudouridine synthase I, catalytic domain, C-terminal subdomain"/>
    <property type="match status" value="1"/>
</dbReference>
<dbReference type="Pfam" id="PF01416">
    <property type="entry name" value="PseudoU_synth_1"/>
    <property type="match status" value="1"/>
</dbReference>
<organism evidence="5">
    <name type="scientific">freshwater metagenome</name>
    <dbReference type="NCBI Taxonomy" id="449393"/>
    <lineage>
        <taxon>unclassified sequences</taxon>
        <taxon>metagenomes</taxon>
        <taxon>ecological metagenomes</taxon>
    </lineage>
</organism>
<dbReference type="InterPro" id="IPR020097">
    <property type="entry name" value="PsdUridine_synth_TruA_a/b_dom"/>
</dbReference>
<dbReference type="EMBL" id="CAEZYS010000128">
    <property type="protein sequence ID" value="CAB4740883.1"/>
    <property type="molecule type" value="Genomic_DNA"/>
</dbReference>
<dbReference type="GO" id="GO:0003723">
    <property type="term" value="F:RNA binding"/>
    <property type="evidence" value="ECO:0007669"/>
    <property type="project" value="InterPro"/>
</dbReference>
<evidence type="ECO:0000256" key="1">
    <source>
        <dbReference type="ARBA" id="ARBA00009375"/>
    </source>
</evidence>
<evidence type="ECO:0000256" key="2">
    <source>
        <dbReference type="ARBA" id="ARBA00022694"/>
    </source>
</evidence>
<dbReference type="CDD" id="cd02570">
    <property type="entry name" value="PseudoU_synth_EcTruA"/>
    <property type="match status" value="1"/>
</dbReference>